<dbReference type="AlphaFoldDB" id="A0A164M7I4"/>
<keyword evidence="2" id="KW-1185">Reference proteome</keyword>
<sequence>FCITADARFGSITKIRQNGTVKEIKWRAFKLQDSDWERVLELIEILKDVQRIQQIFSSETLPTLWRAIPVFERLQTAWEKKRDDERFELYVPGLDRAYMLWKKYYCMFDDKPVFLLAIFLHPYFKLDYIVKAWGGKEDQLNEQAEGVRNAKNWRQEAERVIQATVRSYY</sequence>
<dbReference type="InterPro" id="IPR012337">
    <property type="entry name" value="RNaseH-like_sf"/>
</dbReference>
<reference evidence="1 2" key="1">
    <citation type="journal article" date="2016" name="Mol. Biol. Evol.">
        <title>Comparative Genomics of Early-Diverging Mushroom-Forming Fungi Provides Insights into the Origins of Lignocellulose Decay Capabilities.</title>
        <authorList>
            <person name="Nagy L.G."/>
            <person name="Riley R."/>
            <person name="Tritt A."/>
            <person name="Adam C."/>
            <person name="Daum C."/>
            <person name="Floudas D."/>
            <person name="Sun H."/>
            <person name="Yadav J.S."/>
            <person name="Pangilinan J."/>
            <person name="Larsson K.H."/>
            <person name="Matsuura K."/>
            <person name="Barry K."/>
            <person name="Labutti K."/>
            <person name="Kuo R."/>
            <person name="Ohm R.A."/>
            <person name="Bhattacharya S.S."/>
            <person name="Shirouzu T."/>
            <person name="Yoshinaga Y."/>
            <person name="Martin F.M."/>
            <person name="Grigoriev I.V."/>
            <person name="Hibbett D.S."/>
        </authorList>
    </citation>
    <scope>NUCLEOTIDE SEQUENCE [LARGE SCALE GENOMIC DNA]</scope>
    <source>
        <strain evidence="1 2">HHB9708</strain>
    </source>
</reference>
<evidence type="ECO:0000313" key="1">
    <source>
        <dbReference type="EMBL" id="KZS86441.1"/>
    </source>
</evidence>
<organism evidence="1 2">
    <name type="scientific">Sistotremastrum niveocremeum HHB9708</name>
    <dbReference type="NCBI Taxonomy" id="1314777"/>
    <lineage>
        <taxon>Eukaryota</taxon>
        <taxon>Fungi</taxon>
        <taxon>Dikarya</taxon>
        <taxon>Basidiomycota</taxon>
        <taxon>Agaricomycotina</taxon>
        <taxon>Agaricomycetes</taxon>
        <taxon>Sistotremastrales</taxon>
        <taxon>Sistotremastraceae</taxon>
        <taxon>Sertulicium</taxon>
        <taxon>Sertulicium niveocremeum</taxon>
    </lineage>
</organism>
<evidence type="ECO:0000313" key="2">
    <source>
        <dbReference type="Proteomes" id="UP000076722"/>
    </source>
</evidence>
<protein>
    <recommendedName>
        <fullName evidence="3">hAT-like transposase RNase-H fold domain-containing protein</fullName>
    </recommendedName>
</protein>
<gene>
    <name evidence="1" type="ORF">SISNIDRAFT_420903</name>
</gene>
<dbReference type="EMBL" id="KV419500">
    <property type="protein sequence ID" value="KZS86441.1"/>
    <property type="molecule type" value="Genomic_DNA"/>
</dbReference>
<evidence type="ECO:0008006" key="3">
    <source>
        <dbReference type="Google" id="ProtNLM"/>
    </source>
</evidence>
<dbReference type="SUPFAM" id="SSF53098">
    <property type="entry name" value="Ribonuclease H-like"/>
    <property type="match status" value="1"/>
</dbReference>
<accession>A0A164M7I4</accession>
<name>A0A164M7I4_9AGAM</name>
<dbReference type="OrthoDB" id="2790258at2759"/>
<dbReference type="Proteomes" id="UP000076722">
    <property type="component" value="Unassembled WGS sequence"/>
</dbReference>
<feature type="non-terminal residue" evidence="1">
    <location>
        <position position="1"/>
    </location>
</feature>
<proteinExistence type="predicted"/>